<reference evidence="1 2" key="1">
    <citation type="submission" date="2023-05" db="EMBL/GenBank/DDBJ databases">
        <title>Comparative genomics reveals the evidence of polycyclic aromatic hydrocarbons degradation in moderately halophilic genus Pontibacillus.</title>
        <authorList>
            <person name="Yang H."/>
            <person name="Qian Z."/>
        </authorList>
    </citation>
    <scope>NUCLEOTIDE SEQUENCE [LARGE SCALE GENOMIC DNA]</scope>
    <source>
        <strain evidence="2">HN14</strain>
    </source>
</reference>
<name>A0ABY8V4F1_9BACI</name>
<sequence length="114" mass="13691">MSQITLEDLIYQFDESKINVQRSYFDQLKYFEVKAYIPEDVKGPLELGMRPEGEEFQRKLDLWCKYAVAIWDFNDLTWLEATDQLKKFRDSDQPVGLKIWLHSDFRPESVTEYL</sequence>
<organism evidence="1 2">
    <name type="scientific">Pontibacillus chungwhensis</name>
    <dbReference type="NCBI Taxonomy" id="265426"/>
    <lineage>
        <taxon>Bacteria</taxon>
        <taxon>Bacillati</taxon>
        <taxon>Bacillota</taxon>
        <taxon>Bacilli</taxon>
        <taxon>Bacillales</taxon>
        <taxon>Bacillaceae</taxon>
        <taxon>Pontibacillus</taxon>
    </lineage>
</organism>
<protein>
    <submittedName>
        <fullName evidence="1">Uncharacterized protein</fullName>
    </submittedName>
</protein>
<dbReference type="Proteomes" id="UP001236652">
    <property type="component" value="Chromosome"/>
</dbReference>
<evidence type="ECO:0000313" key="1">
    <source>
        <dbReference type="EMBL" id="WIF98711.1"/>
    </source>
</evidence>
<gene>
    <name evidence="1" type="ORF">QNI29_03405</name>
</gene>
<dbReference type="RefSeq" id="WP_231418483.1">
    <property type="nucleotide sequence ID" value="NZ_CP126446.1"/>
</dbReference>
<proteinExistence type="predicted"/>
<accession>A0ABY8V4F1</accession>
<dbReference type="EMBL" id="CP126446">
    <property type="protein sequence ID" value="WIF98711.1"/>
    <property type="molecule type" value="Genomic_DNA"/>
</dbReference>
<evidence type="ECO:0000313" key="2">
    <source>
        <dbReference type="Proteomes" id="UP001236652"/>
    </source>
</evidence>
<keyword evidence="2" id="KW-1185">Reference proteome</keyword>